<dbReference type="EMBL" id="CP022114">
    <property type="protein sequence ID" value="ASG63399.1"/>
    <property type="molecule type" value="Genomic_DNA"/>
</dbReference>
<evidence type="ECO:0000313" key="10">
    <source>
        <dbReference type="Proteomes" id="UP000197098"/>
    </source>
</evidence>
<proteinExistence type="predicted"/>
<dbReference type="GO" id="GO:0005886">
    <property type="term" value="C:plasma membrane"/>
    <property type="evidence" value="ECO:0007669"/>
    <property type="project" value="UniProtKB-SubCell"/>
</dbReference>
<evidence type="ECO:0000256" key="8">
    <source>
        <dbReference type="SAM" id="Phobius"/>
    </source>
</evidence>
<feature type="transmembrane region" description="Helical" evidence="8">
    <location>
        <begin position="81"/>
        <end position="102"/>
    </location>
</feature>
<feature type="transmembrane region" description="Helical" evidence="8">
    <location>
        <begin position="349"/>
        <end position="371"/>
    </location>
</feature>
<keyword evidence="3" id="KW-1003">Cell membrane</keyword>
<keyword evidence="5 8" id="KW-0812">Transmembrane</keyword>
<dbReference type="Proteomes" id="UP000197098">
    <property type="component" value="Chromosome"/>
</dbReference>
<evidence type="ECO:0000256" key="4">
    <source>
        <dbReference type="ARBA" id="ARBA00022519"/>
    </source>
</evidence>
<organism evidence="9 10">
    <name type="scientific">Kluyvera genomosp. 3</name>
    <dbReference type="NCBI Taxonomy" id="2774055"/>
    <lineage>
        <taxon>Bacteria</taxon>
        <taxon>Pseudomonadati</taxon>
        <taxon>Pseudomonadota</taxon>
        <taxon>Gammaproteobacteria</taxon>
        <taxon>Enterobacterales</taxon>
        <taxon>Enterobacteriaceae</taxon>
        <taxon>Kluyvera</taxon>
    </lineage>
</organism>
<feature type="transmembrane region" description="Helical" evidence="8">
    <location>
        <begin position="383"/>
        <end position="402"/>
    </location>
</feature>
<dbReference type="GO" id="GO:0003333">
    <property type="term" value="P:amino acid transmembrane transport"/>
    <property type="evidence" value="ECO:0007669"/>
    <property type="project" value="InterPro"/>
</dbReference>
<gene>
    <name evidence="9" type="ORF">CEW81_12095</name>
</gene>
<evidence type="ECO:0000313" key="9">
    <source>
        <dbReference type="EMBL" id="ASG63399.1"/>
    </source>
</evidence>
<evidence type="ECO:0000256" key="7">
    <source>
        <dbReference type="ARBA" id="ARBA00023136"/>
    </source>
</evidence>
<protein>
    <submittedName>
        <fullName evidence="9">AAA family ATPase</fullName>
    </submittedName>
</protein>
<evidence type="ECO:0000256" key="5">
    <source>
        <dbReference type="ARBA" id="ARBA00022692"/>
    </source>
</evidence>
<dbReference type="AlphaFoldDB" id="A0A248KIQ3"/>
<evidence type="ECO:0000256" key="6">
    <source>
        <dbReference type="ARBA" id="ARBA00022989"/>
    </source>
</evidence>
<evidence type="ECO:0000256" key="2">
    <source>
        <dbReference type="ARBA" id="ARBA00022448"/>
    </source>
</evidence>
<name>A0A248KIQ3_9ENTR</name>
<evidence type="ECO:0000256" key="3">
    <source>
        <dbReference type="ARBA" id="ARBA00022475"/>
    </source>
</evidence>
<feature type="transmembrane region" description="Helical" evidence="8">
    <location>
        <begin position="26"/>
        <end position="46"/>
    </location>
</feature>
<feature type="transmembrane region" description="Helical" evidence="8">
    <location>
        <begin position="277"/>
        <end position="295"/>
    </location>
</feature>
<dbReference type="InterPro" id="IPR018227">
    <property type="entry name" value="Amino_acid_transport_2"/>
</dbReference>
<feature type="transmembrane region" description="Helical" evidence="8">
    <location>
        <begin position="189"/>
        <end position="210"/>
    </location>
</feature>
<sequence length="403" mass="43993">MMGVYGATVGAGTLFLPVEIGTRGPLVFILLLLLGFPLSLVPHVLICRVFMRDNAGQTQNDRTLPLFGSFFGAKGRQAMKLFFCVAHYPVTLVYAVSLINALSHFLNERLHFAGFNRASLTLVVLAILHLVLSKGRDKVVSTMSALALPFAIAIIVVAASQIPAWDISNITHAWQLTHATSVGNSLKDLWLTLPLIAFSLCSAPLIPALASWYREPGNGGETQSVRVIRRAYGLIFFSIIFFVLSCILSTPRETFEMAKAQNLNVLSVIGGNDGMNVMIYLAPLIAILGMTKSFLGISMPVAETFNVLATDLLSIKRTSHIKQIKLMISVLMFIVTSVVVYINPDVINMIETLCGPLIAIFLFIIPTWLIFTRAALKPMRGVVSIMVMISGILTVSALLYGMF</sequence>
<feature type="transmembrane region" description="Helical" evidence="8">
    <location>
        <begin position="324"/>
        <end position="343"/>
    </location>
</feature>
<evidence type="ECO:0000256" key="1">
    <source>
        <dbReference type="ARBA" id="ARBA00004429"/>
    </source>
</evidence>
<feature type="transmembrane region" description="Helical" evidence="8">
    <location>
        <begin position="139"/>
        <end position="159"/>
    </location>
</feature>
<dbReference type="PANTHER" id="PTHR35334">
    <property type="entry name" value="SERINE TRANSPORTER"/>
    <property type="match status" value="1"/>
</dbReference>
<accession>A0A248KIQ3</accession>
<feature type="transmembrane region" description="Helical" evidence="8">
    <location>
        <begin position="231"/>
        <end position="250"/>
    </location>
</feature>
<keyword evidence="6 8" id="KW-1133">Transmembrane helix</keyword>
<keyword evidence="7 8" id="KW-0472">Membrane</keyword>
<feature type="transmembrane region" description="Helical" evidence="8">
    <location>
        <begin position="114"/>
        <end position="132"/>
    </location>
</feature>
<keyword evidence="2" id="KW-0813">Transport</keyword>
<reference evidence="9 10" key="1">
    <citation type="submission" date="2017-06" db="EMBL/GenBank/DDBJ databases">
        <title>Origin of plasmid-mediated fosfomycin resistance gene fosA3.</title>
        <authorList>
            <person name="Ito R."/>
            <person name="Pacey M.P."/>
            <person name="Doi Y."/>
        </authorList>
    </citation>
    <scope>NUCLEOTIDE SEQUENCE [LARGE SCALE GENOMIC DNA]</scope>
    <source>
        <strain evidence="9 10">YDC799</strain>
    </source>
</reference>
<comment type="subcellular location">
    <subcellularLocation>
        <location evidence="1">Cell inner membrane</location>
        <topology evidence="1">Multi-pass membrane protein</topology>
    </subcellularLocation>
</comment>
<dbReference type="PANTHER" id="PTHR35334:SF2">
    <property type="entry name" value="SERINE TRANSPORTER SDAC"/>
    <property type="match status" value="1"/>
</dbReference>
<keyword evidence="4" id="KW-0997">Cell inner membrane</keyword>